<feature type="compositionally biased region" description="Basic and acidic residues" evidence="1">
    <location>
        <begin position="497"/>
        <end position="507"/>
    </location>
</feature>
<sequence>MKFQSSILTAFVLATFTAHGLPITPSRSHVVANEVVQAREVGDDERTTLVARDDHASSGGSTTSVTLSKQKTQTGAAKTTMASSGVSGDGPNLIHFKRRDVEDSTVDTREPVGEDALESDGVTSLRARSNTWTSPTTRGMLGKLDRRGIGSTIVEGVEHLGGSGAKTFSEPVGRPQGSTTQTNNPFRVKEEELTTRPGRTGTEANQPLTQPKKEQPATPVRTTEPGKEPVKTNDIHEPGKTTDTLPKTPATPVETKPKTPATPVETKPKTPTTPVETEHNLAEPVKTQPTTKEPVKTNGGAGEHPAVDPHTKVPVKTNGGAGEHPAVDPHTKQPVKTNGGSTAHPGVVPHPKTPVKSGDPQAKPAAKHSMAEEMAKWDKPSKQQLTAQQRASYEARIAKSNADAKRWTEKSTFNANKEHEWQHKMHLAQYHQRESQLEAEHYNHLVHYSDGLAKKKVAGTATPASRQHVVPEKTQPGEVKPVAHHTDKTQPGGVKPMAHEPTTKEKTQPGGVKPLTHNPSTTEKTQPGEVKPVAHHPATREPSTTEKTQTGGVAPVVHHPSTTEKTQPGNVKPETREPGTTVNSKPAGTEHTSAAGTGAEHPGANGAINKAPAEKEPNPKPNGA</sequence>
<feature type="compositionally biased region" description="Low complexity" evidence="1">
    <location>
        <begin position="57"/>
        <end position="80"/>
    </location>
</feature>
<feature type="region of interest" description="Disordered" evidence="1">
    <location>
        <begin position="457"/>
        <end position="624"/>
    </location>
</feature>
<feature type="compositionally biased region" description="Polar residues" evidence="1">
    <location>
        <begin position="176"/>
        <end position="185"/>
    </location>
</feature>
<proteinExistence type="predicted"/>
<feature type="chain" id="PRO_5006059251" evidence="2">
    <location>
        <begin position="21"/>
        <end position="624"/>
    </location>
</feature>
<feature type="compositionally biased region" description="Polar residues" evidence="1">
    <location>
        <begin position="126"/>
        <end position="137"/>
    </location>
</feature>
<organism evidence="3 4">
    <name type="scientific">Ceraceosorus bombacis</name>
    <dbReference type="NCBI Taxonomy" id="401625"/>
    <lineage>
        <taxon>Eukaryota</taxon>
        <taxon>Fungi</taxon>
        <taxon>Dikarya</taxon>
        <taxon>Basidiomycota</taxon>
        <taxon>Ustilaginomycotina</taxon>
        <taxon>Exobasidiomycetes</taxon>
        <taxon>Ceraceosorales</taxon>
        <taxon>Ceraceosoraceae</taxon>
        <taxon>Ceraceosorus</taxon>
    </lineage>
</organism>
<dbReference type="Proteomes" id="UP000054845">
    <property type="component" value="Unassembled WGS sequence"/>
</dbReference>
<protein>
    <submittedName>
        <fullName evidence="3">Uncharacterized protein</fullName>
    </submittedName>
</protein>
<feature type="region of interest" description="Disordered" evidence="1">
    <location>
        <begin position="161"/>
        <end position="390"/>
    </location>
</feature>
<evidence type="ECO:0000313" key="4">
    <source>
        <dbReference type="Proteomes" id="UP000054845"/>
    </source>
</evidence>
<feature type="compositionally biased region" description="Polar residues" evidence="1">
    <location>
        <begin position="578"/>
        <end position="595"/>
    </location>
</feature>
<evidence type="ECO:0000256" key="2">
    <source>
        <dbReference type="SAM" id="SignalP"/>
    </source>
</evidence>
<feature type="region of interest" description="Disordered" evidence="1">
    <location>
        <begin position="45"/>
        <end position="94"/>
    </location>
</feature>
<name>A0A0P1B7S3_9BASI</name>
<feature type="region of interest" description="Disordered" evidence="1">
    <location>
        <begin position="119"/>
        <end position="143"/>
    </location>
</feature>
<evidence type="ECO:0000313" key="3">
    <source>
        <dbReference type="EMBL" id="CEH11980.1"/>
    </source>
</evidence>
<keyword evidence="4" id="KW-1185">Reference proteome</keyword>
<feature type="signal peptide" evidence="2">
    <location>
        <begin position="1"/>
        <end position="20"/>
    </location>
</feature>
<evidence type="ECO:0000256" key="1">
    <source>
        <dbReference type="SAM" id="MobiDB-lite"/>
    </source>
</evidence>
<dbReference type="EMBL" id="CCYA01000089">
    <property type="protein sequence ID" value="CEH11980.1"/>
    <property type="molecule type" value="Genomic_DNA"/>
</dbReference>
<keyword evidence="2" id="KW-0732">Signal</keyword>
<feature type="compositionally biased region" description="Basic and acidic residues" evidence="1">
    <location>
        <begin position="45"/>
        <end position="56"/>
    </location>
</feature>
<feature type="compositionally biased region" description="Basic and acidic residues" evidence="1">
    <location>
        <begin position="369"/>
        <end position="381"/>
    </location>
</feature>
<feature type="compositionally biased region" description="Low complexity" evidence="1">
    <location>
        <begin position="246"/>
        <end position="275"/>
    </location>
</feature>
<reference evidence="3 4" key="1">
    <citation type="submission" date="2014-09" db="EMBL/GenBank/DDBJ databases">
        <authorList>
            <person name="Magalhaes I.L.F."/>
            <person name="Oliveira U."/>
            <person name="Santos F.R."/>
            <person name="Vidigal T.H.D.A."/>
            <person name="Brescovit A.D."/>
            <person name="Santos A.J."/>
        </authorList>
    </citation>
    <scope>NUCLEOTIDE SEQUENCE [LARGE SCALE GENOMIC DNA]</scope>
</reference>
<accession>A0A0P1B7S3</accession>
<feature type="compositionally biased region" description="Basic and acidic residues" evidence="1">
    <location>
        <begin position="224"/>
        <end position="240"/>
    </location>
</feature>
<dbReference type="AlphaFoldDB" id="A0A0P1B7S3"/>
<dbReference type="STRING" id="401625.A0A0P1B7S3"/>
<feature type="compositionally biased region" description="Polar residues" evidence="1">
    <location>
        <begin position="541"/>
        <end position="551"/>
    </location>
</feature>